<dbReference type="CDD" id="cd05672">
    <property type="entry name" value="M20_ACY1L2-like"/>
    <property type="match status" value="1"/>
</dbReference>
<accession>A0A6P8GJU5</accession>
<evidence type="ECO:0000313" key="5">
    <source>
        <dbReference type="RefSeq" id="XP_031437701.1"/>
    </source>
</evidence>
<organism evidence="4 5">
    <name type="scientific">Clupea harengus</name>
    <name type="common">Atlantic herring</name>
    <dbReference type="NCBI Taxonomy" id="7950"/>
    <lineage>
        <taxon>Eukaryota</taxon>
        <taxon>Metazoa</taxon>
        <taxon>Chordata</taxon>
        <taxon>Craniata</taxon>
        <taxon>Vertebrata</taxon>
        <taxon>Euteleostomi</taxon>
        <taxon>Actinopterygii</taxon>
        <taxon>Neopterygii</taxon>
        <taxon>Teleostei</taxon>
        <taxon>Clupei</taxon>
        <taxon>Clupeiformes</taxon>
        <taxon>Clupeoidei</taxon>
        <taxon>Clupeidae</taxon>
        <taxon>Clupea</taxon>
    </lineage>
</organism>
<name>A0A6P8GJU5_CLUHA</name>
<dbReference type="GeneID" id="105907645"/>
<dbReference type="Gene3D" id="3.30.70.360">
    <property type="match status" value="1"/>
</dbReference>
<dbReference type="Pfam" id="PF07687">
    <property type="entry name" value="M20_dimer"/>
    <property type="match status" value="1"/>
</dbReference>
<dbReference type="OrthoDB" id="6119954at2759"/>
<dbReference type="FunFam" id="3.30.70.360:FF:000004">
    <property type="entry name" value="Peptidase M20 domain-containing protein 2"/>
    <property type="match status" value="1"/>
</dbReference>
<dbReference type="SUPFAM" id="SSF55031">
    <property type="entry name" value="Bacterial exopeptidase dimerisation domain"/>
    <property type="match status" value="1"/>
</dbReference>
<keyword evidence="4" id="KW-1185">Reference proteome</keyword>
<dbReference type="RefSeq" id="XP_031437701.1">
    <property type="nucleotide sequence ID" value="XM_031581841.2"/>
</dbReference>
<dbReference type="Gene3D" id="3.40.630.10">
    <property type="entry name" value="Zn peptidases"/>
    <property type="match status" value="1"/>
</dbReference>
<dbReference type="PANTHER" id="PTHR30575">
    <property type="entry name" value="PEPTIDASE M20"/>
    <property type="match status" value="1"/>
</dbReference>
<dbReference type="InterPro" id="IPR002933">
    <property type="entry name" value="Peptidase_M20"/>
</dbReference>
<reference evidence="5" key="1">
    <citation type="submission" date="2025-08" db="UniProtKB">
        <authorList>
            <consortium name="RefSeq"/>
        </authorList>
    </citation>
    <scope>IDENTIFICATION</scope>
</reference>
<dbReference type="Proteomes" id="UP000515152">
    <property type="component" value="Chromosome 15"/>
</dbReference>
<protein>
    <recommendedName>
        <fullName evidence="2">Peptidase M20 domain-containing protein 2</fullName>
    </recommendedName>
</protein>
<dbReference type="InterPro" id="IPR017144">
    <property type="entry name" value="Xaa-Arg_dipeptidase"/>
</dbReference>
<evidence type="ECO:0000256" key="1">
    <source>
        <dbReference type="ARBA" id="ARBA00006247"/>
    </source>
</evidence>
<dbReference type="AlphaFoldDB" id="A0A6P8GJU5"/>
<dbReference type="InterPro" id="IPR052030">
    <property type="entry name" value="Peptidase_M20/M20A_hydrolases"/>
</dbReference>
<comment type="similarity">
    <text evidence="1 2">Belongs to the peptidase M20A family.</text>
</comment>
<feature type="domain" description="Peptidase M20 dimerisation" evidence="3">
    <location>
        <begin position="192"/>
        <end position="281"/>
    </location>
</feature>
<gene>
    <name evidence="5" type="primary">LOC105907645</name>
</gene>
<dbReference type="InterPro" id="IPR011650">
    <property type="entry name" value="Peptidase_M20_dimer"/>
</dbReference>
<proteinExistence type="inferred from homology"/>
<evidence type="ECO:0000256" key="2">
    <source>
        <dbReference type="PIRNR" id="PIRNR037226"/>
    </source>
</evidence>
<dbReference type="GO" id="GO:0016805">
    <property type="term" value="F:dipeptidase activity"/>
    <property type="evidence" value="ECO:0007669"/>
    <property type="project" value="InterPro"/>
</dbReference>
<evidence type="ECO:0000313" key="4">
    <source>
        <dbReference type="Proteomes" id="UP000515152"/>
    </source>
</evidence>
<dbReference type="PIRSF" id="PIRSF037226">
    <property type="entry name" value="Amidohydrolase_ACY1L2_prd"/>
    <property type="match status" value="1"/>
</dbReference>
<evidence type="ECO:0000259" key="3">
    <source>
        <dbReference type="Pfam" id="PF07687"/>
    </source>
</evidence>
<dbReference type="InterPro" id="IPR036264">
    <property type="entry name" value="Bact_exopeptidase_dim_dom"/>
</dbReference>
<dbReference type="KEGG" id="char:105907645"/>
<dbReference type="Pfam" id="PF01546">
    <property type="entry name" value="Peptidase_M20"/>
    <property type="match status" value="1"/>
</dbReference>
<sequence length="412" mass="45598">MTTLQEGSDHLQDLKRQVGNKIEEAKEKFWHLSQDIWSCPELAYEEKKAHARLIRFFSEDKGWIVEGHYKLDTAFRATWGPFGGKSGDTEVHIGFLCEYDALPGIGHACGHNLIAEVGVAAAAGLKVLLETLSDCPSVKITVIGTPAEEAGGGKIDLLDMGAFEGLDVVFMAHPSQEDATYLPLLAENDVVVRYHGKAAHAAAYPWEGINALDAAVLAYNNISVLRQQLRPEWRIQGIIRQGGAKPNIIPDFTELEYYLRTPSCKDLPAIRAKAEMCFKAAAMATGCEVEVIFAKNEFHDLLRVPTLERLFEQNGKDLGMEFITDIKDAEGSTDFGNVSFVVPGIHPYFYIGSDALNHTKEYTVAAGSETAQFYTLRTAKALAMTALDVLFCPEMMQRAKTEFNEVKMKKDK</sequence>
<dbReference type="PANTHER" id="PTHR30575:SF0">
    <property type="entry name" value="XAA-ARG DIPEPTIDASE"/>
    <property type="match status" value="1"/>
</dbReference>
<dbReference type="SUPFAM" id="SSF53187">
    <property type="entry name" value="Zn-dependent exopeptidases"/>
    <property type="match status" value="1"/>
</dbReference>